<dbReference type="GO" id="GO:0051539">
    <property type="term" value="F:4 iron, 4 sulfur cluster binding"/>
    <property type="evidence" value="ECO:0007669"/>
    <property type="project" value="UniProtKB-KW"/>
</dbReference>
<dbReference type="EC" id="5.6.2.3" evidence="17"/>
<evidence type="ECO:0000256" key="10">
    <source>
        <dbReference type="ARBA" id="ARBA00022840"/>
    </source>
</evidence>
<sequence>MEIEPIETDKHLNIEIEIENENENEISNEDEGEEKPQKQTQKQKDKNQKNNKKKLKEQPLLIDIEGLKVPFPFPYVYPEQYQYMKSLKRSLEKGGIVLLEMPTGTGKTVSLYSIILAFMCHSMKFNKLIYCTRTIPELEKSLEELKVVIEGWQYHYERGNLDMSVNDLPSKMICTGLSSRRNLCIHNTVSTEKNPMTLDSMCRGLTCQANRIRHLKDETVSNCPYYEKFLEIEELGELLETTNNYDPMDLQQASILSPGVYTLEDLRKVGAELGICPYYLARSSLVVSSVVVHSYQYVLDPKISDIVIGENLDREKCIVVFDEAHNLDSVCLEALSMNLDSSTLTDGIQLIKTLQEYVEQRKMISKRLLEREYDFLVNQFASNQGYTTKDELPVTVSDELKQNPVLSQDVVEECVPGSIRKSEHFLSNLSRFSTYLSTVTNVKEVFQQTPWEFRKEMLSKTQIAEYPMRFYPDRLMILFKTLEITNLNEYMSLILITNLAALLTTYDRGFLVIIEPLEKSVGSFSDCVFQFVCLDPSICFKPVTKFKSAVITSGTLSPLSFYPKILGFTPVASHSFPMSVSRNCLCPLIVTKGSDQSAISTKFDVRNDPSCVRNYGSLLVVMCKIVPDGIVCFFPSYNYMESIVSIWIDSGVINSVLEHKLLFIETQDPIETSTALQNYKYSCDCGRAAVLFCVARGKVSEGVDFDNHYGRCIILFGVPYPYTEDTVIKARMLYYLDKFEINETDFLNFDAMRISAQCAGRVLRSKDDYGVVIFADNRFNRKQRKNKLPKWILQFLHQGSVNISVDVCRGIAKNFFSEMSVRIPKEKQIGVSLLSENELKNLN</sequence>
<keyword evidence="13" id="KW-0238">DNA-binding</keyword>
<dbReference type="GO" id="GO:0006366">
    <property type="term" value="P:transcription by RNA polymerase II"/>
    <property type="evidence" value="ECO:0007669"/>
    <property type="project" value="TreeGrafter"/>
</dbReference>
<evidence type="ECO:0000313" key="22">
    <source>
        <dbReference type="Proteomes" id="UP001146793"/>
    </source>
</evidence>
<evidence type="ECO:0000256" key="5">
    <source>
        <dbReference type="ARBA" id="ARBA00022723"/>
    </source>
</evidence>
<dbReference type="NCBIfam" id="TIGR00604">
    <property type="entry name" value="rad3"/>
    <property type="match status" value="1"/>
</dbReference>
<dbReference type="GO" id="GO:0045951">
    <property type="term" value="P:positive regulation of mitotic recombination"/>
    <property type="evidence" value="ECO:0007669"/>
    <property type="project" value="TreeGrafter"/>
</dbReference>
<dbReference type="SUPFAM" id="SSF52540">
    <property type="entry name" value="P-loop containing nucleoside triphosphate hydrolases"/>
    <property type="match status" value="2"/>
</dbReference>
<evidence type="ECO:0000256" key="2">
    <source>
        <dbReference type="ARBA" id="ARBA00004123"/>
    </source>
</evidence>
<evidence type="ECO:0000256" key="9">
    <source>
        <dbReference type="ARBA" id="ARBA00022806"/>
    </source>
</evidence>
<evidence type="ECO:0000256" key="11">
    <source>
        <dbReference type="ARBA" id="ARBA00023004"/>
    </source>
</evidence>
<dbReference type="AlphaFoldDB" id="A0AAV7YAP6"/>
<dbReference type="GO" id="GO:0005634">
    <property type="term" value="C:nucleus"/>
    <property type="evidence" value="ECO:0007669"/>
    <property type="project" value="UniProtKB-SubCell"/>
</dbReference>
<evidence type="ECO:0000256" key="6">
    <source>
        <dbReference type="ARBA" id="ARBA00022741"/>
    </source>
</evidence>
<evidence type="ECO:0000256" key="19">
    <source>
        <dbReference type="SAM" id="MobiDB-lite"/>
    </source>
</evidence>
<evidence type="ECO:0000259" key="20">
    <source>
        <dbReference type="PROSITE" id="PS51193"/>
    </source>
</evidence>
<dbReference type="InterPro" id="IPR010614">
    <property type="entry name" value="RAD3-like_helicase_DEAD"/>
</dbReference>
<dbReference type="InterPro" id="IPR045028">
    <property type="entry name" value="DinG/Rad3-like"/>
</dbReference>
<evidence type="ECO:0000313" key="21">
    <source>
        <dbReference type="EMBL" id="KAJ3426554.1"/>
    </source>
</evidence>
<dbReference type="Pfam" id="PF06733">
    <property type="entry name" value="DEAD_2"/>
    <property type="match status" value="1"/>
</dbReference>
<dbReference type="InterPro" id="IPR027417">
    <property type="entry name" value="P-loop_NTPase"/>
</dbReference>
<dbReference type="SMART" id="SM00491">
    <property type="entry name" value="HELICc2"/>
    <property type="match status" value="1"/>
</dbReference>
<evidence type="ECO:0000256" key="14">
    <source>
        <dbReference type="ARBA" id="ARBA00023204"/>
    </source>
</evidence>
<dbReference type="GO" id="GO:0046872">
    <property type="term" value="F:metal ion binding"/>
    <property type="evidence" value="ECO:0007669"/>
    <property type="project" value="UniProtKB-KW"/>
</dbReference>
<proteinExistence type="inferred from homology"/>
<dbReference type="Pfam" id="PF06777">
    <property type="entry name" value="HBB"/>
    <property type="match status" value="1"/>
</dbReference>
<feature type="domain" description="Helicase ATP-binding" evidence="20">
    <location>
        <begin position="66"/>
        <end position="370"/>
    </location>
</feature>
<gene>
    <name evidence="21" type="ORF">M0812_26120</name>
</gene>
<keyword evidence="7" id="KW-0227">DNA damage</keyword>
<dbReference type="FunFam" id="3.40.50.300:FF:000135">
    <property type="entry name" value="DNA repair helicase RAD3, putative"/>
    <property type="match status" value="1"/>
</dbReference>
<evidence type="ECO:0000256" key="15">
    <source>
        <dbReference type="ARBA" id="ARBA00023235"/>
    </source>
</evidence>
<organism evidence="21 22">
    <name type="scientific">Anaeramoeba flamelloides</name>
    <dbReference type="NCBI Taxonomy" id="1746091"/>
    <lineage>
        <taxon>Eukaryota</taxon>
        <taxon>Metamonada</taxon>
        <taxon>Anaeramoebidae</taxon>
        <taxon>Anaeramoeba</taxon>
    </lineage>
</organism>
<keyword evidence="10" id="KW-0067">ATP-binding</keyword>
<evidence type="ECO:0000256" key="3">
    <source>
        <dbReference type="ARBA" id="ARBA00009146"/>
    </source>
</evidence>
<keyword evidence="14" id="KW-0234">DNA repair</keyword>
<keyword evidence="11" id="KW-0408">Iron</keyword>
<keyword evidence="8" id="KW-0378">Hydrolase</keyword>
<dbReference type="InterPro" id="IPR014013">
    <property type="entry name" value="Helic_SF1/SF2_ATP-bd_DinG/Rad3"/>
</dbReference>
<evidence type="ECO:0000256" key="8">
    <source>
        <dbReference type="ARBA" id="ARBA00022801"/>
    </source>
</evidence>
<dbReference type="Proteomes" id="UP001146793">
    <property type="component" value="Unassembled WGS sequence"/>
</dbReference>
<dbReference type="GO" id="GO:0043139">
    <property type="term" value="F:5'-3' DNA helicase activity"/>
    <property type="evidence" value="ECO:0007669"/>
    <property type="project" value="UniProtKB-EC"/>
</dbReference>
<comment type="catalytic activity">
    <reaction evidence="18">
        <text>ATP + H2O = ADP + phosphate + H(+)</text>
        <dbReference type="Rhea" id="RHEA:13065"/>
        <dbReference type="ChEBI" id="CHEBI:15377"/>
        <dbReference type="ChEBI" id="CHEBI:15378"/>
        <dbReference type="ChEBI" id="CHEBI:30616"/>
        <dbReference type="ChEBI" id="CHEBI:43474"/>
        <dbReference type="ChEBI" id="CHEBI:456216"/>
        <dbReference type="EC" id="5.6.2.3"/>
    </reaction>
</comment>
<reference evidence="21" key="1">
    <citation type="submission" date="2022-08" db="EMBL/GenBank/DDBJ databases">
        <title>Novel sulphate-reducing endosymbionts in the free-living metamonad Anaeramoeba.</title>
        <authorList>
            <person name="Jerlstrom-Hultqvist J."/>
            <person name="Cepicka I."/>
            <person name="Gallot-Lavallee L."/>
            <person name="Salas-Leiva D."/>
            <person name="Curtis B.A."/>
            <person name="Zahonova K."/>
            <person name="Pipaliya S."/>
            <person name="Dacks J."/>
            <person name="Roger A.J."/>
        </authorList>
    </citation>
    <scope>NUCLEOTIDE SEQUENCE</scope>
    <source>
        <strain evidence="21">Busselton2</strain>
    </source>
</reference>
<dbReference type="InterPro" id="IPR010643">
    <property type="entry name" value="HBB"/>
</dbReference>
<feature type="compositionally biased region" description="Basic and acidic residues" evidence="19">
    <location>
        <begin position="34"/>
        <end position="48"/>
    </location>
</feature>
<dbReference type="GO" id="GO:0006289">
    <property type="term" value="P:nucleotide-excision repair"/>
    <property type="evidence" value="ECO:0007669"/>
    <property type="project" value="InterPro"/>
</dbReference>
<comment type="subcellular location">
    <subcellularLocation>
        <location evidence="2">Nucleus</location>
    </subcellularLocation>
</comment>
<dbReference type="CDD" id="cd18788">
    <property type="entry name" value="SF2_C_XPD"/>
    <property type="match status" value="1"/>
</dbReference>
<protein>
    <recommendedName>
        <fullName evidence="17">DNA 5'-3' helicase</fullName>
        <ecNumber evidence="17">5.6.2.3</ecNumber>
    </recommendedName>
</protein>
<keyword evidence="4" id="KW-0004">4Fe-4S</keyword>
<evidence type="ECO:0000256" key="13">
    <source>
        <dbReference type="ARBA" id="ARBA00023125"/>
    </source>
</evidence>
<keyword evidence="6" id="KW-0547">Nucleotide-binding</keyword>
<dbReference type="PRINTS" id="PR00852">
    <property type="entry name" value="XRODRMPGMNTD"/>
</dbReference>
<dbReference type="GO" id="GO:0005524">
    <property type="term" value="F:ATP binding"/>
    <property type="evidence" value="ECO:0007669"/>
    <property type="project" value="UniProtKB-KW"/>
</dbReference>
<name>A0AAV7YAP6_9EUKA</name>
<dbReference type="PANTHER" id="PTHR11472:SF1">
    <property type="entry name" value="GENERAL TRANSCRIPTION AND DNA REPAIR FACTOR IIH HELICASE SUBUNIT XPD"/>
    <property type="match status" value="1"/>
</dbReference>
<dbReference type="EMBL" id="JANTQA010000063">
    <property type="protein sequence ID" value="KAJ3426554.1"/>
    <property type="molecule type" value="Genomic_DNA"/>
</dbReference>
<dbReference type="InterPro" id="IPR013020">
    <property type="entry name" value="Rad3/Chl1-like"/>
</dbReference>
<evidence type="ECO:0000256" key="16">
    <source>
        <dbReference type="ARBA" id="ARBA00023242"/>
    </source>
</evidence>
<dbReference type="SMART" id="SM00488">
    <property type="entry name" value="DEXDc2"/>
    <property type="match status" value="1"/>
</dbReference>
<dbReference type="InterPro" id="IPR001945">
    <property type="entry name" value="RAD3/XPD"/>
</dbReference>
<keyword evidence="5" id="KW-0479">Metal-binding</keyword>
<keyword evidence="12" id="KW-0411">Iron-sulfur</keyword>
<dbReference type="InterPro" id="IPR006554">
    <property type="entry name" value="Helicase-like_DEXD_c2"/>
</dbReference>
<keyword evidence="9 21" id="KW-0347">Helicase</keyword>
<feature type="compositionally biased region" description="Acidic residues" evidence="19">
    <location>
        <begin position="16"/>
        <end position="33"/>
    </location>
</feature>
<dbReference type="GO" id="GO:0016818">
    <property type="term" value="F:hydrolase activity, acting on acid anhydrides, in phosphorus-containing anhydrides"/>
    <property type="evidence" value="ECO:0007669"/>
    <property type="project" value="InterPro"/>
</dbReference>
<dbReference type="GO" id="GO:0003684">
    <property type="term" value="F:damaged DNA binding"/>
    <property type="evidence" value="ECO:0007669"/>
    <property type="project" value="TreeGrafter"/>
</dbReference>
<evidence type="ECO:0000256" key="17">
    <source>
        <dbReference type="ARBA" id="ARBA00044969"/>
    </source>
</evidence>
<keyword evidence="15" id="KW-0413">Isomerase</keyword>
<dbReference type="InterPro" id="IPR006555">
    <property type="entry name" value="ATP-dep_Helicase_C"/>
</dbReference>
<evidence type="ECO:0000256" key="4">
    <source>
        <dbReference type="ARBA" id="ARBA00022485"/>
    </source>
</evidence>
<comment type="caution">
    <text evidence="21">The sequence shown here is derived from an EMBL/GenBank/DDBJ whole genome shotgun (WGS) entry which is preliminary data.</text>
</comment>
<evidence type="ECO:0000256" key="12">
    <source>
        <dbReference type="ARBA" id="ARBA00023014"/>
    </source>
</evidence>
<dbReference type="PANTHER" id="PTHR11472">
    <property type="entry name" value="DNA REPAIR DEAD HELICASE RAD3/XP-D SUBFAMILY MEMBER"/>
    <property type="match status" value="1"/>
</dbReference>
<dbReference type="PROSITE" id="PS51193">
    <property type="entry name" value="HELICASE_ATP_BIND_2"/>
    <property type="match status" value="1"/>
</dbReference>
<evidence type="ECO:0000256" key="7">
    <source>
        <dbReference type="ARBA" id="ARBA00022763"/>
    </source>
</evidence>
<comment type="cofactor">
    <cofactor evidence="1">
        <name>[4Fe-4S] cluster</name>
        <dbReference type="ChEBI" id="CHEBI:49883"/>
    </cofactor>
</comment>
<dbReference type="Pfam" id="PF13307">
    <property type="entry name" value="Helicase_C_2"/>
    <property type="match status" value="1"/>
</dbReference>
<evidence type="ECO:0000256" key="18">
    <source>
        <dbReference type="ARBA" id="ARBA00048954"/>
    </source>
</evidence>
<feature type="region of interest" description="Disordered" evidence="19">
    <location>
        <begin position="1"/>
        <end position="52"/>
    </location>
</feature>
<comment type="similarity">
    <text evidence="3">Belongs to the helicase family. RAD3/XPD subfamily.</text>
</comment>
<keyword evidence="16" id="KW-0539">Nucleus</keyword>
<dbReference type="Gene3D" id="3.40.50.300">
    <property type="entry name" value="P-loop containing nucleotide triphosphate hydrolases"/>
    <property type="match status" value="2"/>
</dbReference>
<dbReference type="FunFam" id="3.40.50.300:FF:000128">
    <property type="entry name" value="Putative DNA repair helicase RAD3"/>
    <property type="match status" value="1"/>
</dbReference>
<accession>A0AAV7YAP6</accession>
<evidence type="ECO:0000256" key="1">
    <source>
        <dbReference type="ARBA" id="ARBA00001966"/>
    </source>
</evidence>